<keyword evidence="3" id="KW-0902">Two-component regulatory system</keyword>
<dbReference type="PANTHER" id="PTHR48111">
    <property type="entry name" value="REGULATOR OF RPOS"/>
    <property type="match status" value="1"/>
</dbReference>
<feature type="non-terminal residue" evidence="12">
    <location>
        <position position="1"/>
    </location>
</feature>
<dbReference type="SMART" id="SM00862">
    <property type="entry name" value="Trans_reg_C"/>
    <property type="match status" value="1"/>
</dbReference>
<dbReference type="EMBL" id="DXAY01000069">
    <property type="protein sequence ID" value="HIZ74193.1"/>
    <property type="molecule type" value="Genomic_DNA"/>
</dbReference>
<feature type="DNA-binding region" description="OmpR/PhoB-type" evidence="9">
    <location>
        <begin position="44"/>
        <end position="144"/>
    </location>
</feature>
<dbReference type="Pfam" id="PF00486">
    <property type="entry name" value="Trans_reg_C"/>
    <property type="match status" value="1"/>
</dbReference>
<comment type="caution">
    <text evidence="12">The sequence shown here is derived from an EMBL/GenBank/DDBJ whole genome shotgun (WGS) entry which is preliminary data.</text>
</comment>
<dbReference type="InterPro" id="IPR011006">
    <property type="entry name" value="CheY-like_superfamily"/>
</dbReference>
<evidence type="ECO:0000256" key="7">
    <source>
        <dbReference type="ARBA" id="ARBA00024867"/>
    </source>
</evidence>
<feature type="domain" description="OmpR/PhoB-type" evidence="11">
    <location>
        <begin position="44"/>
        <end position="144"/>
    </location>
</feature>
<dbReference type="PANTHER" id="PTHR48111:SF1">
    <property type="entry name" value="TWO-COMPONENT RESPONSE REGULATOR ORR33"/>
    <property type="match status" value="1"/>
</dbReference>
<dbReference type="CDD" id="cd00383">
    <property type="entry name" value="trans_reg_C"/>
    <property type="match status" value="1"/>
</dbReference>
<evidence type="ECO:0000313" key="13">
    <source>
        <dbReference type="Proteomes" id="UP000824116"/>
    </source>
</evidence>
<evidence type="ECO:0000256" key="3">
    <source>
        <dbReference type="ARBA" id="ARBA00023012"/>
    </source>
</evidence>
<evidence type="ECO:0000256" key="5">
    <source>
        <dbReference type="ARBA" id="ARBA00023125"/>
    </source>
</evidence>
<evidence type="ECO:0000256" key="4">
    <source>
        <dbReference type="ARBA" id="ARBA00023015"/>
    </source>
</evidence>
<dbReference type="Proteomes" id="UP000824116">
    <property type="component" value="Unassembled WGS sequence"/>
</dbReference>
<dbReference type="GO" id="GO:0006355">
    <property type="term" value="P:regulation of DNA-templated transcription"/>
    <property type="evidence" value="ECO:0007669"/>
    <property type="project" value="InterPro"/>
</dbReference>
<feature type="domain" description="Response regulatory" evidence="10">
    <location>
        <begin position="1"/>
        <end position="38"/>
    </location>
</feature>
<comment type="function">
    <text evidence="7">May play the central regulatory role in sporulation. It may be an element of the effector pathway responsible for the activation of sporulation genes in response to nutritional stress. Spo0A may act in concert with spo0H (a sigma factor) to control the expression of some genes that are critical to the sporulation process.</text>
</comment>
<name>A0A9D2G7S9_9FIRM</name>
<dbReference type="GO" id="GO:0032993">
    <property type="term" value="C:protein-DNA complex"/>
    <property type="evidence" value="ECO:0007669"/>
    <property type="project" value="TreeGrafter"/>
</dbReference>
<dbReference type="PROSITE" id="PS51755">
    <property type="entry name" value="OMPR_PHOB"/>
    <property type="match status" value="1"/>
</dbReference>
<sequence>TARDEERDMLAAFDVGAEDYVVKPFSMRVLLKRIEVVLRRNSEGSILVCGDLELYPERKQVFLRGKEISLTAKEYRLLEYFMRNQGQVLTMDNLLQAVWGLDGEFVSENTVSVTIRRLRKKIEPDMSRPVYIRNVFGLGYRMGE</sequence>
<keyword evidence="5 9" id="KW-0238">DNA-binding</keyword>
<dbReference type="GO" id="GO:0000976">
    <property type="term" value="F:transcription cis-regulatory region binding"/>
    <property type="evidence" value="ECO:0007669"/>
    <property type="project" value="TreeGrafter"/>
</dbReference>
<keyword evidence="6" id="KW-0804">Transcription</keyword>
<organism evidence="12 13">
    <name type="scientific">Candidatus Mediterraneibacter stercoravium</name>
    <dbReference type="NCBI Taxonomy" id="2838685"/>
    <lineage>
        <taxon>Bacteria</taxon>
        <taxon>Bacillati</taxon>
        <taxon>Bacillota</taxon>
        <taxon>Clostridia</taxon>
        <taxon>Lachnospirales</taxon>
        <taxon>Lachnospiraceae</taxon>
        <taxon>Mediterraneibacter</taxon>
    </lineage>
</organism>
<dbReference type="InterPro" id="IPR036388">
    <property type="entry name" value="WH-like_DNA-bd_sf"/>
</dbReference>
<dbReference type="InterPro" id="IPR001789">
    <property type="entry name" value="Sig_transdc_resp-reg_receiver"/>
</dbReference>
<dbReference type="Gene3D" id="6.10.250.690">
    <property type="match status" value="1"/>
</dbReference>
<comment type="caution">
    <text evidence="8">Lacks conserved residue(s) required for the propagation of feature annotation.</text>
</comment>
<evidence type="ECO:0000256" key="6">
    <source>
        <dbReference type="ARBA" id="ARBA00023163"/>
    </source>
</evidence>
<dbReference type="AlphaFoldDB" id="A0A9D2G7S9"/>
<keyword evidence="4" id="KW-0805">Transcription regulation</keyword>
<dbReference type="InterPro" id="IPR039420">
    <property type="entry name" value="WalR-like"/>
</dbReference>
<dbReference type="GO" id="GO:0005829">
    <property type="term" value="C:cytosol"/>
    <property type="evidence" value="ECO:0007669"/>
    <property type="project" value="TreeGrafter"/>
</dbReference>
<evidence type="ECO:0000256" key="9">
    <source>
        <dbReference type="PROSITE-ProRule" id="PRU01091"/>
    </source>
</evidence>
<proteinExistence type="predicted"/>
<evidence type="ECO:0000313" key="12">
    <source>
        <dbReference type="EMBL" id="HIZ74193.1"/>
    </source>
</evidence>
<protein>
    <recommendedName>
        <fullName evidence="1">Stage 0 sporulation protein A homolog</fullName>
    </recommendedName>
</protein>
<gene>
    <name evidence="12" type="ORF">H9723_02965</name>
</gene>
<evidence type="ECO:0000256" key="2">
    <source>
        <dbReference type="ARBA" id="ARBA00022553"/>
    </source>
</evidence>
<dbReference type="PROSITE" id="PS50110">
    <property type="entry name" value="RESPONSE_REGULATORY"/>
    <property type="match status" value="1"/>
</dbReference>
<dbReference type="InterPro" id="IPR001867">
    <property type="entry name" value="OmpR/PhoB-type_DNA-bd"/>
</dbReference>
<dbReference type="Gene3D" id="1.10.10.10">
    <property type="entry name" value="Winged helix-like DNA-binding domain superfamily/Winged helix DNA-binding domain"/>
    <property type="match status" value="1"/>
</dbReference>
<dbReference type="GO" id="GO:0000156">
    <property type="term" value="F:phosphorelay response regulator activity"/>
    <property type="evidence" value="ECO:0007669"/>
    <property type="project" value="TreeGrafter"/>
</dbReference>
<reference evidence="12" key="2">
    <citation type="submission" date="2021-04" db="EMBL/GenBank/DDBJ databases">
        <authorList>
            <person name="Gilroy R."/>
        </authorList>
    </citation>
    <scope>NUCLEOTIDE SEQUENCE</scope>
    <source>
        <strain evidence="12">CHK196-3914</strain>
    </source>
</reference>
<accession>A0A9D2G7S9</accession>
<evidence type="ECO:0000256" key="8">
    <source>
        <dbReference type="PROSITE-ProRule" id="PRU00169"/>
    </source>
</evidence>
<dbReference type="SUPFAM" id="SSF46894">
    <property type="entry name" value="C-terminal effector domain of the bipartite response regulators"/>
    <property type="match status" value="1"/>
</dbReference>
<dbReference type="InterPro" id="IPR016032">
    <property type="entry name" value="Sig_transdc_resp-reg_C-effctor"/>
</dbReference>
<evidence type="ECO:0000259" key="11">
    <source>
        <dbReference type="PROSITE" id="PS51755"/>
    </source>
</evidence>
<dbReference type="SUPFAM" id="SSF52172">
    <property type="entry name" value="CheY-like"/>
    <property type="match status" value="1"/>
</dbReference>
<keyword evidence="2" id="KW-0597">Phosphoprotein</keyword>
<reference evidence="12" key="1">
    <citation type="journal article" date="2021" name="PeerJ">
        <title>Extensive microbial diversity within the chicken gut microbiome revealed by metagenomics and culture.</title>
        <authorList>
            <person name="Gilroy R."/>
            <person name="Ravi A."/>
            <person name="Getino M."/>
            <person name="Pursley I."/>
            <person name="Horton D.L."/>
            <person name="Alikhan N.F."/>
            <person name="Baker D."/>
            <person name="Gharbi K."/>
            <person name="Hall N."/>
            <person name="Watson M."/>
            <person name="Adriaenssens E.M."/>
            <person name="Foster-Nyarko E."/>
            <person name="Jarju S."/>
            <person name="Secka A."/>
            <person name="Antonio M."/>
            <person name="Oren A."/>
            <person name="Chaudhuri R.R."/>
            <person name="La Ragione R."/>
            <person name="Hildebrand F."/>
            <person name="Pallen M.J."/>
        </authorList>
    </citation>
    <scope>NUCLEOTIDE SEQUENCE</scope>
    <source>
        <strain evidence="12">CHK196-3914</strain>
    </source>
</reference>
<evidence type="ECO:0000259" key="10">
    <source>
        <dbReference type="PROSITE" id="PS50110"/>
    </source>
</evidence>
<evidence type="ECO:0000256" key="1">
    <source>
        <dbReference type="ARBA" id="ARBA00018672"/>
    </source>
</evidence>